<dbReference type="Proteomes" id="UP000035213">
    <property type="component" value="Chromosome"/>
</dbReference>
<dbReference type="PATRIC" id="fig|1324352.5.peg.3851"/>
<accession>A0A0G3M603</accession>
<organism evidence="1 2">
    <name type="scientific">Chryseobacterium gallinarum</name>
    <dbReference type="NCBI Taxonomy" id="1324352"/>
    <lineage>
        <taxon>Bacteria</taxon>
        <taxon>Pseudomonadati</taxon>
        <taxon>Bacteroidota</taxon>
        <taxon>Flavobacteriia</taxon>
        <taxon>Flavobacteriales</taxon>
        <taxon>Weeksellaceae</taxon>
        <taxon>Chryseobacterium group</taxon>
        <taxon>Chryseobacterium</taxon>
    </lineage>
</organism>
<dbReference type="AlphaFoldDB" id="A0A0G3M603"/>
<evidence type="ECO:0000313" key="2">
    <source>
        <dbReference type="Proteomes" id="UP000035213"/>
    </source>
</evidence>
<reference evidence="1 2" key="1">
    <citation type="submission" date="2014-11" db="EMBL/GenBank/DDBJ databases">
        <authorList>
            <person name="Park G.-S."/>
            <person name="Hong S.-J."/>
            <person name="Jung B.K."/>
            <person name="Khan A.R."/>
            <person name="Kwak Y."/>
            <person name="Shin J.-H."/>
        </authorList>
    </citation>
    <scope>NUCLEOTIDE SEQUENCE [LARGE SCALE GENOMIC DNA]</scope>
    <source>
        <strain evidence="1 2">DSM 27622</strain>
    </source>
</reference>
<dbReference type="EMBL" id="CP009928">
    <property type="protein sequence ID" value="AKK74309.1"/>
    <property type="molecule type" value="Genomic_DNA"/>
</dbReference>
<dbReference type="OrthoDB" id="1261782at2"/>
<evidence type="ECO:0000313" key="1">
    <source>
        <dbReference type="EMBL" id="AKK74309.1"/>
    </source>
</evidence>
<dbReference type="STRING" id="1324352.OK18_18385"/>
<dbReference type="KEGG" id="cgn:OK18_18385"/>
<protein>
    <submittedName>
        <fullName evidence="1">Uncharacterized protein</fullName>
    </submittedName>
</protein>
<dbReference type="RefSeq" id="WP_053328950.1">
    <property type="nucleotide sequence ID" value="NZ_CP009928.1"/>
</dbReference>
<gene>
    <name evidence="1" type="ORF">OK18_18385</name>
</gene>
<name>A0A0G3M603_CHRGL</name>
<proteinExistence type="predicted"/>
<sequence length="399" mass="45820">MPPGVEYDVKKTIKRKLLSMYFVRGWWTNKDDCSIKEAGIGGTIRFHIETEHVDDGDEIIFTVYDSDGIEFLDDRLSLTVQGTTTAYNKVKITGNIGFIEWTTGEGSLALLQENFEGDELELYVKCEYKGNIVNLPHDSDDYLMLYEKEVLITVLIELPHSSYTLLNNPLSALGLAGHSAMAIGDRYFDYGPDYAQTIVSEKRYDYDFNEDGDKDDNIDLTALDKDGQPVYTINEKFAPGRPWWGESIAERKKIKAEEVTLKMALEHIAFPWNGIKDSNGNYIVRPTNIYGEVHKVEFYVKEREAKKMIEWWEERYEHLKVYSVWPWAGEQCTTAVKTAIQQAFPFNITKPLMSNYIPDTTQMPSGLLEDLKSFISTSRQHSNQFAKQNIIKNESKNFP</sequence>